<dbReference type="SUPFAM" id="SSF46785">
    <property type="entry name" value="Winged helix' DNA-binding domain"/>
    <property type="match status" value="1"/>
</dbReference>
<protein>
    <submittedName>
        <fullName evidence="6">DNA-binding transcriptional LysR family regulator</fullName>
    </submittedName>
</protein>
<organism evidence="6 7">
    <name type="scientific">Desulfovibrio intestinalis</name>
    <dbReference type="NCBI Taxonomy" id="58621"/>
    <lineage>
        <taxon>Bacteria</taxon>
        <taxon>Pseudomonadati</taxon>
        <taxon>Thermodesulfobacteriota</taxon>
        <taxon>Desulfovibrionia</taxon>
        <taxon>Desulfovibrionales</taxon>
        <taxon>Desulfovibrionaceae</taxon>
        <taxon>Desulfovibrio</taxon>
    </lineage>
</organism>
<name>A0A7W8BZ18_9BACT</name>
<reference evidence="6 7" key="1">
    <citation type="submission" date="2020-08" db="EMBL/GenBank/DDBJ databases">
        <title>Genomic Encyclopedia of Type Strains, Phase IV (KMG-IV): sequencing the most valuable type-strain genomes for metagenomic binning, comparative biology and taxonomic classification.</title>
        <authorList>
            <person name="Goeker M."/>
        </authorList>
    </citation>
    <scope>NUCLEOTIDE SEQUENCE [LARGE SCALE GENOMIC DNA]</scope>
    <source>
        <strain evidence="6 7">DSM 11275</strain>
    </source>
</reference>
<dbReference type="RefSeq" id="WP_183717980.1">
    <property type="nucleotide sequence ID" value="NZ_JACHGO010000002.1"/>
</dbReference>
<feature type="domain" description="HTH lysR-type" evidence="5">
    <location>
        <begin position="3"/>
        <end position="60"/>
    </location>
</feature>
<keyword evidence="4" id="KW-0804">Transcription</keyword>
<dbReference type="InterPro" id="IPR005119">
    <property type="entry name" value="LysR_subst-bd"/>
</dbReference>
<dbReference type="AlphaFoldDB" id="A0A7W8BZ18"/>
<dbReference type="InterPro" id="IPR000847">
    <property type="entry name" value="LysR_HTH_N"/>
</dbReference>
<dbReference type="Gene3D" id="1.10.10.10">
    <property type="entry name" value="Winged helix-like DNA-binding domain superfamily/Winged helix DNA-binding domain"/>
    <property type="match status" value="1"/>
</dbReference>
<keyword evidence="7" id="KW-1185">Reference proteome</keyword>
<dbReference type="InterPro" id="IPR036390">
    <property type="entry name" value="WH_DNA-bd_sf"/>
</dbReference>
<dbReference type="GO" id="GO:0003700">
    <property type="term" value="F:DNA-binding transcription factor activity"/>
    <property type="evidence" value="ECO:0007669"/>
    <property type="project" value="InterPro"/>
</dbReference>
<dbReference type="Proteomes" id="UP000539075">
    <property type="component" value="Unassembled WGS sequence"/>
</dbReference>
<dbReference type="PANTHER" id="PTHR30537:SF3">
    <property type="entry name" value="TRANSCRIPTIONAL REGULATORY PROTEIN"/>
    <property type="match status" value="1"/>
</dbReference>
<evidence type="ECO:0000313" key="7">
    <source>
        <dbReference type="Proteomes" id="UP000539075"/>
    </source>
</evidence>
<evidence type="ECO:0000256" key="1">
    <source>
        <dbReference type="ARBA" id="ARBA00009437"/>
    </source>
</evidence>
<dbReference type="SUPFAM" id="SSF53850">
    <property type="entry name" value="Periplasmic binding protein-like II"/>
    <property type="match status" value="1"/>
</dbReference>
<evidence type="ECO:0000256" key="3">
    <source>
        <dbReference type="ARBA" id="ARBA00023125"/>
    </source>
</evidence>
<dbReference type="GO" id="GO:0043565">
    <property type="term" value="F:sequence-specific DNA binding"/>
    <property type="evidence" value="ECO:0007669"/>
    <property type="project" value="TreeGrafter"/>
</dbReference>
<dbReference type="PANTHER" id="PTHR30537">
    <property type="entry name" value="HTH-TYPE TRANSCRIPTIONAL REGULATOR"/>
    <property type="match status" value="1"/>
</dbReference>
<proteinExistence type="inferred from homology"/>
<keyword evidence="3 6" id="KW-0238">DNA-binding</keyword>
<dbReference type="PROSITE" id="PS50931">
    <property type="entry name" value="HTH_LYSR"/>
    <property type="match status" value="1"/>
</dbReference>
<accession>A0A7W8BZ18</accession>
<evidence type="ECO:0000259" key="5">
    <source>
        <dbReference type="PROSITE" id="PS50931"/>
    </source>
</evidence>
<dbReference type="GO" id="GO:0006351">
    <property type="term" value="P:DNA-templated transcription"/>
    <property type="evidence" value="ECO:0007669"/>
    <property type="project" value="TreeGrafter"/>
</dbReference>
<dbReference type="InterPro" id="IPR036388">
    <property type="entry name" value="WH-like_DNA-bd_sf"/>
</dbReference>
<evidence type="ECO:0000313" key="6">
    <source>
        <dbReference type="EMBL" id="MBB5142583.1"/>
    </source>
</evidence>
<sequence>MNPNWDDIRFFLSVSRTSSFVAAAQQLHVTHCTVSRRISALEAALGAELFIRTERGCLVTHAGEKLRPIAEELERAALKFQDYASHAEGQVSGKIRIGCPDGLGNCFLAQKLKLLQTQNPLLEVELVSVPFYYSLSKREVDILITVKKPGAKKIVSENITDYKLGLFASAHYINTSYAIKELSDLKQHKLIGYIDDLLYDQELRFIEEIYPSAQTGFRSSTVLGQMSAIKAGIGIGVLPFFMAREDAELVPVLPERWIERKFWIQADAESKKISRVKKTMDFIVSAIRSNKSIFTSPIC</sequence>
<dbReference type="EMBL" id="JACHGO010000002">
    <property type="protein sequence ID" value="MBB5142583.1"/>
    <property type="molecule type" value="Genomic_DNA"/>
</dbReference>
<dbReference type="Pfam" id="PF03466">
    <property type="entry name" value="LysR_substrate"/>
    <property type="match status" value="1"/>
</dbReference>
<dbReference type="Pfam" id="PF00126">
    <property type="entry name" value="HTH_1"/>
    <property type="match status" value="1"/>
</dbReference>
<keyword evidence="2" id="KW-0805">Transcription regulation</keyword>
<evidence type="ECO:0000256" key="2">
    <source>
        <dbReference type="ARBA" id="ARBA00023015"/>
    </source>
</evidence>
<comment type="caution">
    <text evidence="6">The sequence shown here is derived from an EMBL/GenBank/DDBJ whole genome shotgun (WGS) entry which is preliminary data.</text>
</comment>
<evidence type="ECO:0000256" key="4">
    <source>
        <dbReference type="ARBA" id="ARBA00023163"/>
    </source>
</evidence>
<gene>
    <name evidence="6" type="ORF">HNQ38_000662</name>
</gene>
<dbReference type="Gene3D" id="3.40.190.290">
    <property type="match status" value="1"/>
</dbReference>
<dbReference type="PRINTS" id="PR00039">
    <property type="entry name" value="HTHLYSR"/>
</dbReference>
<comment type="similarity">
    <text evidence="1">Belongs to the LysR transcriptional regulatory family.</text>
</comment>
<dbReference type="InterPro" id="IPR058163">
    <property type="entry name" value="LysR-type_TF_proteobact-type"/>
</dbReference>